<accession>A0A0Q0Q4L9</accession>
<dbReference type="PATRIC" id="fig|1481663.12.peg.925"/>
<dbReference type="OrthoDB" id="7625761at2"/>
<dbReference type="Pfam" id="PF04338">
    <property type="entry name" value="DUF481"/>
    <property type="match status" value="1"/>
</dbReference>
<keyword evidence="1" id="KW-0732">Signal</keyword>
<name>A0A0Q0Q4L9_VIBMT</name>
<dbReference type="AlphaFoldDB" id="A0A0Q0Q4L9"/>
<comment type="caution">
    <text evidence="2">The sequence shown here is derived from an EMBL/GenBank/DDBJ whole genome shotgun (WGS) entry which is preliminary data.</text>
</comment>
<sequence length="259" mass="29761">MNEVVVFRKCLTWAGLLLCVPALADEQIEQKDDITLPSPWSHQVEFGYQAHTGNSDSQSLNSRVKSEYTLGRHRTYGEWKFYKLDKNNKEDKRQSTYALQSDYKLGPKTYLYGSFYGTDSRYSAYFKDYTLSAGLGYQFAYTEDWVLELELGPGFRYQKPNQDEIDDDDIVFPDQVDEPIFRGNLKSEWQALTNLRFAAELTLVSGESNTSVDSDISLTNKITENIALKIRQSRQYHNRVPEGLSKADSVLSVNLSFQF</sequence>
<organism evidence="2 3">
    <name type="scientific">Vibrio metoecus</name>
    <dbReference type="NCBI Taxonomy" id="1481663"/>
    <lineage>
        <taxon>Bacteria</taxon>
        <taxon>Pseudomonadati</taxon>
        <taxon>Pseudomonadota</taxon>
        <taxon>Gammaproteobacteria</taxon>
        <taxon>Vibrionales</taxon>
        <taxon>Vibrionaceae</taxon>
        <taxon>Vibrio</taxon>
    </lineage>
</organism>
<dbReference type="InterPro" id="IPR007433">
    <property type="entry name" value="DUF481"/>
</dbReference>
<protein>
    <submittedName>
        <fullName evidence="2">Membrane protein</fullName>
    </submittedName>
</protein>
<proteinExistence type="predicted"/>
<dbReference type="EMBL" id="LBGP01000014">
    <property type="protein sequence ID" value="KQB00735.1"/>
    <property type="molecule type" value="Genomic_DNA"/>
</dbReference>
<evidence type="ECO:0000313" key="2">
    <source>
        <dbReference type="EMBL" id="KQB00735.1"/>
    </source>
</evidence>
<feature type="chain" id="PRO_5006183128" evidence="1">
    <location>
        <begin position="25"/>
        <end position="259"/>
    </location>
</feature>
<reference evidence="2 3" key="1">
    <citation type="journal article" date="2015" name="Genome Biol. Evol.">
        <title>The Dynamics of Genetic Interactions between Vibrio metoecus and Vibrio cholerae, Two Close Relatives Co-Occurring in the Environment.</title>
        <authorList>
            <person name="Orata F.D."/>
            <person name="Kirchberger P.C."/>
            <person name="Meheust R."/>
            <person name="Barlow E.J."/>
            <person name="Tarr C.L."/>
            <person name="Boucher Y."/>
        </authorList>
    </citation>
    <scope>NUCLEOTIDE SEQUENCE [LARGE SCALE GENOMIC DNA]</scope>
    <source>
        <strain evidence="2 3">YB5B04</strain>
    </source>
</reference>
<dbReference type="Proteomes" id="UP000050491">
    <property type="component" value="Unassembled WGS sequence"/>
</dbReference>
<evidence type="ECO:0000313" key="3">
    <source>
        <dbReference type="Proteomes" id="UP000050491"/>
    </source>
</evidence>
<gene>
    <name evidence="2" type="ORF">XV92_10755</name>
</gene>
<evidence type="ECO:0000256" key="1">
    <source>
        <dbReference type="SAM" id="SignalP"/>
    </source>
</evidence>
<feature type="signal peptide" evidence="1">
    <location>
        <begin position="1"/>
        <end position="24"/>
    </location>
</feature>